<evidence type="ECO:0000313" key="1">
    <source>
        <dbReference type="EMBL" id="MBB3022053.1"/>
    </source>
</evidence>
<proteinExistence type="predicted"/>
<dbReference type="InterPro" id="IPR018561">
    <property type="entry name" value="AosR"/>
</dbReference>
<dbReference type="RefSeq" id="WP_183373797.1">
    <property type="nucleotide sequence ID" value="NZ_CBCSFZ010000015.1"/>
</dbReference>
<protein>
    <recommendedName>
        <fullName evidence="3">DUF2017 family protein</fullName>
    </recommendedName>
</protein>
<sequence length="218" mass="24380">MAHSFVPRLDGRYMCRLDQDERNVFAQVSTEVVQLIRWDLRMDADDDSQAARPGLASDDPLARLEAEHAADQQVSAPRDGAVRRLFPSAFPDDDRAADEFRRFSQTSLAEGMIETLNTVIAALGAHELSPDEELVLDAEQADHFVRAITTIRLVLADRMGLKNDGDFEALQLLRSNQIDVTEKEDEDGVASLDFLASLYEFLSWLQESLVRAMSAGLR</sequence>
<comment type="caution">
    <text evidence="1">The sequence shown here is derived from an EMBL/GenBank/DDBJ whole genome shotgun (WGS) entry which is preliminary data.</text>
</comment>
<dbReference type="EMBL" id="JACHWP010000001">
    <property type="protein sequence ID" value="MBB3022053.1"/>
    <property type="molecule type" value="Genomic_DNA"/>
</dbReference>
<evidence type="ECO:0008006" key="3">
    <source>
        <dbReference type="Google" id="ProtNLM"/>
    </source>
</evidence>
<dbReference type="AlphaFoldDB" id="A0A839QNJ9"/>
<accession>A0A839QNJ9</accession>
<dbReference type="Proteomes" id="UP000568050">
    <property type="component" value="Unassembled WGS sequence"/>
</dbReference>
<name>A0A839QNJ9_9MICO</name>
<gene>
    <name evidence="1" type="ORF">FHX50_000301</name>
</gene>
<dbReference type="Pfam" id="PF09438">
    <property type="entry name" value="DUF2017"/>
    <property type="match status" value="1"/>
</dbReference>
<keyword evidence="2" id="KW-1185">Reference proteome</keyword>
<organism evidence="1 2">
    <name type="scientific">Helcobacillus massiliensis</name>
    <dbReference type="NCBI Taxonomy" id="521392"/>
    <lineage>
        <taxon>Bacteria</taxon>
        <taxon>Bacillati</taxon>
        <taxon>Actinomycetota</taxon>
        <taxon>Actinomycetes</taxon>
        <taxon>Micrococcales</taxon>
        <taxon>Dermabacteraceae</taxon>
        <taxon>Helcobacillus</taxon>
    </lineage>
</organism>
<reference evidence="1 2" key="1">
    <citation type="submission" date="2020-08" db="EMBL/GenBank/DDBJ databases">
        <title>Sequencing the genomes of 1000 actinobacteria strains.</title>
        <authorList>
            <person name="Klenk H.-P."/>
        </authorList>
    </citation>
    <scope>NUCLEOTIDE SEQUENCE [LARGE SCALE GENOMIC DNA]</scope>
    <source>
        <strain evidence="1 2">DSM 23040</strain>
    </source>
</reference>
<evidence type="ECO:0000313" key="2">
    <source>
        <dbReference type="Proteomes" id="UP000568050"/>
    </source>
</evidence>